<dbReference type="RefSeq" id="XP_014666975.1">
    <property type="nucleotide sequence ID" value="XM_014811489.1"/>
</dbReference>
<protein>
    <submittedName>
        <fullName evidence="13">Sodium/hydrogen exchanger 3-like</fullName>
    </submittedName>
</protein>
<feature type="chain" id="PRO_5045270794" evidence="10">
    <location>
        <begin position="18"/>
        <end position="235"/>
    </location>
</feature>
<dbReference type="GeneID" id="106808668"/>
<evidence type="ECO:0000256" key="3">
    <source>
        <dbReference type="ARBA" id="ARBA00022692"/>
    </source>
</evidence>
<dbReference type="Pfam" id="PF00999">
    <property type="entry name" value="Na_H_Exchanger"/>
    <property type="match status" value="1"/>
</dbReference>
<keyword evidence="10" id="KW-0732">Signal</keyword>
<evidence type="ECO:0000256" key="7">
    <source>
        <dbReference type="ARBA" id="ARBA00023136"/>
    </source>
</evidence>
<keyword evidence="4 9" id="KW-1133">Transmembrane helix</keyword>
<evidence type="ECO:0000256" key="9">
    <source>
        <dbReference type="SAM" id="Phobius"/>
    </source>
</evidence>
<name>A0ABM1E454_PRICU</name>
<dbReference type="PANTHER" id="PTHR10110:SF98">
    <property type="entry name" value="SODIUM_HYDROGEN EXCHANGER"/>
    <property type="match status" value="1"/>
</dbReference>
<reference evidence="13" key="1">
    <citation type="submission" date="2025-08" db="UniProtKB">
        <authorList>
            <consortium name="RefSeq"/>
        </authorList>
    </citation>
    <scope>IDENTIFICATION</scope>
</reference>
<feature type="signal peptide" evidence="10">
    <location>
        <begin position="1"/>
        <end position="17"/>
    </location>
</feature>
<dbReference type="PRINTS" id="PR01084">
    <property type="entry name" value="NAHEXCHNGR"/>
</dbReference>
<feature type="transmembrane region" description="Helical" evidence="9">
    <location>
        <begin position="167"/>
        <end position="189"/>
    </location>
</feature>
<gene>
    <name evidence="13" type="primary">LOC106808668</name>
</gene>
<evidence type="ECO:0000256" key="4">
    <source>
        <dbReference type="ARBA" id="ARBA00022989"/>
    </source>
</evidence>
<dbReference type="InterPro" id="IPR004709">
    <property type="entry name" value="NaH_exchanger"/>
</dbReference>
<keyword evidence="6" id="KW-0406">Ion transport</keyword>
<feature type="transmembrane region" description="Helical" evidence="9">
    <location>
        <begin position="105"/>
        <end position="126"/>
    </location>
</feature>
<feature type="domain" description="Cation/H+ exchanger transmembrane" evidence="11">
    <location>
        <begin position="81"/>
        <end position="194"/>
    </location>
</feature>
<evidence type="ECO:0000256" key="8">
    <source>
        <dbReference type="ARBA" id="ARBA00023201"/>
    </source>
</evidence>
<dbReference type="InterPro" id="IPR006153">
    <property type="entry name" value="Cation/H_exchanger_TM"/>
</dbReference>
<evidence type="ECO:0000256" key="2">
    <source>
        <dbReference type="ARBA" id="ARBA00022448"/>
    </source>
</evidence>
<keyword evidence="3 9" id="KW-0812">Transmembrane</keyword>
<organism evidence="12 13">
    <name type="scientific">Priapulus caudatus</name>
    <name type="common">Priapulid worm</name>
    <dbReference type="NCBI Taxonomy" id="37621"/>
    <lineage>
        <taxon>Eukaryota</taxon>
        <taxon>Metazoa</taxon>
        <taxon>Ecdysozoa</taxon>
        <taxon>Scalidophora</taxon>
        <taxon>Priapulida</taxon>
        <taxon>Priapulimorpha</taxon>
        <taxon>Priapulimorphida</taxon>
        <taxon>Priapulidae</taxon>
        <taxon>Priapulus</taxon>
    </lineage>
</organism>
<sequence length="235" mass="26155">MIREIALVVLHSACVFANTNQPGHHSEINEIGEIYENDPSTANFSFANASDHSGEKEETRYQVAGFAWHHVELPYVISLWILFASLCKTGFHLSGRLRRIIPESCMLVLLGIFVGIIIYFSSARYGQSSANQRMSSDTFFLFLLPPIVLDAGYFMPTRAFFDNIGTILLYAVVGTLFNAVSIGMSLYGLSLLNVFTVKVSFPPSVGFRVKLDNGDSVPVQMCLVEIRLFVEKIRG</sequence>
<keyword evidence="5" id="KW-0915">Sodium</keyword>
<evidence type="ECO:0000256" key="5">
    <source>
        <dbReference type="ARBA" id="ARBA00023053"/>
    </source>
</evidence>
<dbReference type="Proteomes" id="UP000695022">
    <property type="component" value="Unplaced"/>
</dbReference>
<accession>A0ABM1E454</accession>
<dbReference type="PANTHER" id="PTHR10110">
    <property type="entry name" value="SODIUM/HYDROGEN EXCHANGER"/>
    <property type="match status" value="1"/>
</dbReference>
<comment type="subcellular location">
    <subcellularLocation>
        <location evidence="1">Membrane</location>
        <topology evidence="1">Multi-pass membrane protein</topology>
    </subcellularLocation>
</comment>
<evidence type="ECO:0000313" key="13">
    <source>
        <dbReference type="RefSeq" id="XP_014666975.1"/>
    </source>
</evidence>
<evidence type="ECO:0000313" key="12">
    <source>
        <dbReference type="Proteomes" id="UP000695022"/>
    </source>
</evidence>
<keyword evidence="8" id="KW-0739">Sodium transport</keyword>
<keyword evidence="2" id="KW-0813">Transport</keyword>
<evidence type="ECO:0000256" key="10">
    <source>
        <dbReference type="SAM" id="SignalP"/>
    </source>
</evidence>
<proteinExistence type="predicted"/>
<keyword evidence="7 9" id="KW-0472">Membrane</keyword>
<feature type="non-terminal residue" evidence="13">
    <location>
        <position position="235"/>
    </location>
</feature>
<keyword evidence="12" id="KW-1185">Reference proteome</keyword>
<dbReference type="InterPro" id="IPR018422">
    <property type="entry name" value="Cation/H_exchanger_CPA1"/>
</dbReference>
<feature type="transmembrane region" description="Helical" evidence="9">
    <location>
        <begin position="138"/>
        <end position="155"/>
    </location>
</feature>
<evidence type="ECO:0000256" key="6">
    <source>
        <dbReference type="ARBA" id="ARBA00023065"/>
    </source>
</evidence>
<evidence type="ECO:0000259" key="11">
    <source>
        <dbReference type="Pfam" id="PF00999"/>
    </source>
</evidence>
<evidence type="ECO:0000256" key="1">
    <source>
        <dbReference type="ARBA" id="ARBA00004141"/>
    </source>
</evidence>